<name>A0AAV2SII7_MEGNR</name>
<accession>A0AAV2SII7</accession>
<reference evidence="2 3" key="1">
    <citation type="submission" date="2024-05" db="EMBL/GenBank/DDBJ databases">
        <authorList>
            <person name="Wallberg A."/>
        </authorList>
    </citation>
    <scope>NUCLEOTIDE SEQUENCE [LARGE SCALE GENOMIC DNA]</scope>
</reference>
<dbReference type="Proteomes" id="UP001497623">
    <property type="component" value="Unassembled WGS sequence"/>
</dbReference>
<dbReference type="AlphaFoldDB" id="A0AAV2SII7"/>
<protein>
    <submittedName>
        <fullName evidence="2">Uncharacterized protein</fullName>
    </submittedName>
</protein>
<evidence type="ECO:0000313" key="2">
    <source>
        <dbReference type="EMBL" id="CAL4203884.1"/>
    </source>
</evidence>
<comment type="caution">
    <text evidence="2">The sequence shown here is derived from an EMBL/GenBank/DDBJ whole genome shotgun (WGS) entry which is preliminary data.</text>
</comment>
<sequence length="101" mass="10568">MADAAAAPAKKAIKIKKLAVKPAHPPYIGYITHGAPRGEANDVAPPQQRAGDSNVSVGGRYTECLMRHGNRQTCVLANYACHVGGISPSRRAAMATTATNE</sequence>
<gene>
    <name evidence="2" type="ORF">MNOR_LOCUS37817</name>
</gene>
<evidence type="ECO:0000256" key="1">
    <source>
        <dbReference type="SAM" id="MobiDB-lite"/>
    </source>
</evidence>
<feature type="region of interest" description="Disordered" evidence="1">
    <location>
        <begin position="31"/>
        <end position="55"/>
    </location>
</feature>
<dbReference type="EMBL" id="CAXKWB010079679">
    <property type="protein sequence ID" value="CAL4203884.1"/>
    <property type="molecule type" value="Genomic_DNA"/>
</dbReference>
<organism evidence="2 3">
    <name type="scientific">Meganyctiphanes norvegica</name>
    <name type="common">Northern krill</name>
    <name type="synonym">Thysanopoda norvegica</name>
    <dbReference type="NCBI Taxonomy" id="48144"/>
    <lineage>
        <taxon>Eukaryota</taxon>
        <taxon>Metazoa</taxon>
        <taxon>Ecdysozoa</taxon>
        <taxon>Arthropoda</taxon>
        <taxon>Crustacea</taxon>
        <taxon>Multicrustacea</taxon>
        <taxon>Malacostraca</taxon>
        <taxon>Eumalacostraca</taxon>
        <taxon>Eucarida</taxon>
        <taxon>Euphausiacea</taxon>
        <taxon>Euphausiidae</taxon>
        <taxon>Meganyctiphanes</taxon>
    </lineage>
</organism>
<evidence type="ECO:0000313" key="3">
    <source>
        <dbReference type="Proteomes" id="UP001497623"/>
    </source>
</evidence>
<proteinExistence type="predicted"/>
<keyword evidence="3" id="KW-1185">Reference proteome</keyword>